<comment type="caution">
    <text evidence="3">The sequence shown here is derived from an EMBL/GenBank/DDBJ whole genome shotgun (WGS) entry which is preliminary data.</text>
</comment>
<gene>
    <name evidence="3" type="ORF">LX32DRAFT_367855</name>
</gene>
<evidence type="ECO:0000313" key="3">
    <source>
        <dbReference type="EMBL" id="KAK2034554.1"/>
    </source>
</evidence>
<keyword evidence="2" id="KW-0472">Membrane</keyword>
<keyword evidence="2" id="KW-1133">Transmembrane helix</keyword>
<dbReference type="AlphaFoldDB" id="A0AAD9HV80"/>
<accession>A0AAD9HV80</accession>
<evidence type="ECO:0000313" key="4">
    <source>
        <dbReference type="Proteomes" id="UP001232148"/>
    </source>
</evidence>
<keyword evidence="2" id="KW-0812">Transmembrane</keyword>
<organism evidence="3 4">
    <name type="scientific">Colletotrichum zoysiae</name>
    <dbReference type="NCBI Taxonomy" id="1216348"/>
    <lineage>
        <taxon>Eukaryota</taxon>
        <taxon>Fungi</taxon>
        <taxon>Dikarya</taxon>
        <taxon>Ascomycota</taxon>
        <taxon>Pezizomycotina</taxon>
        <taxon>Sordariomycetes</taxon>
        <taxon>Hypocreomycetidae</taxon>
        <taxon>Glomerellales</taxon>
        <taxon>Glomerellaceae</taxon>
        <taxon>Colletotrichum</taxon>
        <taxon>Colletotrichum graminicola species complex</taxon>
    </lineage>
</organism>
<reference evidence="3" key="1">
    <citation type="submission" date="2021-06" db="EMBL/GenBank/DDBJ databases">
        <title>Comparative genomics, transcriptomics and evolutionary studies reveal genomic signatures of adaptation to plant cell wall in hemibiotrophic fungi.</title>
        <authorList>
            <consortium name="DOE Joint Genome Institute"/>
            <person name="Baroncelli R."/>
            <person name="Diaz J.F."/>
            <person name="Benocci T."/>
            <person name="Peng M."/>
            <person name="Battaglia E."/>
            <person name="Haridas S."/>
            <person name="Andreopoulos W."/>
            <person name="Labutti K."/>
            <person name="Pangilinan J."/>
            <person name="Floch G.L."/>
            <person name="Makela M.R."/>
            <person name="Henrissat B."/>
            <person name="Grigoriev I.V."/>
            <person name="Crouch J.A."/>
            <person name="De Vries R.P."/>
            <person name="Sukno S.A."/>
            <person name="Thon M.R."/>
        </authorList>
    </citation>
    <scope>NUCLEOTIDE SEQUENCE</scope>
    <source>
        <strain evidence="3">MAFF235873</strain>
    </source>
</reference>
<keyword evidence="4" id="KW-1185">Reference proteome</keyword>
<feature type="region of interest" description="Disordered" evidence="1">
    <location>
        <begin position="1"/>
        <end position="30"/>
    </location>
</feature>
<name>A0AAD9HV80_9PEZI</name>
<sequence length="84" mass="9359">MHITSCCSKGGGQAGSRPVQSSPAQPITPSFRWPPKAVYEEAVSVLMSLRMLLEMMMMMMMVVVMMVMEHQRRAEQQAGGRRGD</sequence>
<evidence type="ECO:0000256" key="2">
    <source>
        <dbReference type="SAM" id="Phobius"/>
    </source>
</evidence>
<protein>
    <submittedName>
        <fullName evidence="3">Uncharacterized protein</fullName>
    </submittedName>
</protein>
<dbReference type="EMBL" id="MU842813">
    <property type="protein sequence ID" value="KAK2034554.1"/>
    <property type="molecule type" value="Genomic_DNA"/>
</dbReference>
<dbReference type="Proteomes" id="UP001232148">
    <property type="component" value="Unassembled WGS sequence"/>
</dbReference>
<feature type="transmembrane region" description="Helical" evidence="2">
    <location>
        <begin position="42"/>
        <end position="67"/>
    </location>
</feature>
<proteinExistence type="predicted"/>
<evidence type="ECO:0000256" key="1">
    <source>
        <dbReference type="SAM" id="MobiDB-lite"/>
    </source>
</evidence>
<feature type="compositionally biased region" description="Polar residues" evidence="1">
    <location>
        <begin position="18"/>
        <end position="28"/>
    </location>
</feature>